<sequence length="170" mass="19509">MRKTYLLLATFFFVSVSAFAQMSKKEMENLKTAQYAGKYSYDNGEGYGEGEVIVYPESDSTILFYIQLQAGEPSYNMGDLCGRVTLTDGKGIFEFKSDYADEGCKWSMNFADNKLVIEIIDEQYECGFGYGVYADGNYNRKSNAIPEYFVDFTDTKQYFKKLKLEKWVGR</sequence>
<feature type="signal peptide" evidence="1">
    <location>
        <begin position="1"/>
        <end position="20"/>
    </location>
</feature>
<evidence type="ECO:0000256" key="1">
    <source>
        <dbReference type="SAM" id="SignalP"/>
    </source>
</evidence>
<proteinExistence type="predicted"/>
<dbReference type="KEGG" id="fak:FUA48_04865"/>
<name>A0A5B9FW24_9FLAO</name>
<feature type="chain" id="PRO_5022669881" evidence="1">
    <location>
        <begin position="21"/>
        <end position="170"/>
    </location>
</feature>
<dbReference type="RefSeq" id="WP_147582504.1">
    <property type="nucleotide sequence ID" value="NZ_CP042831.1"/>
</dbReference>
<gene>
    <name evidence="2" type="ORF">FUA48_04865</name>
</gene>
<evidence type="ECO:0000313" key="3">
    <source>
        <dbReference type="Proteomes" id="UP000321222"/>
    </source>
</evidence>
<protein>
    <submittedName>
        <fullName evidence="2">Uncharacterized protein</fullName>
    </submittedName>
</protein>
<dbReference type="OrthoDB" id="881221at2"/>
<accession>A0A5B9FW24</accession>
<reference evidence="2 3" key="1">
    <citation type="submission" date="2019-08" db="EMBL/GenBank/DDBJ databases">
        <title>Flavobacterium alkalisoli sp. nov., isolated from rhizosphere soil of Suaeda salsa.</title>
        <authorList>
            <person name="Sun J.-Q."/>
            <person name="Xu L."/>
        </authorList>
    </citation>
    <scope>NUCLEOTIDE SEQUENCE [LARGE SCALE GENOMIC DNA]</scope>
    <source>
        <strain evidence="2 3">XS-5</strain>
    </source>
</reference>
<dbReference type="AlphaFoldDB" id="A0A5B9FW24"/>
<keyword evidence="3" id="KW-1185">Reference proteome</keyword>
<keyword evidence="1" id="KW-0732">Signal</keyword>
<dbReference type="EMBL" id="CP042831">
    <property type="protein sequence ID" value="QEE48932.1"/>
    <property type="molecule type" value="Genomic_DNA"/>
</dbReference>
<organism evidence="2 3">
    <name type="scientific">Flavobacterium alkalisoli</name>
    <dbReference type="NCBI Taxonomy" id="2602769"/>
    <lineage>
        <taxon>Bacteria</taxon>
        <taxon>Pseudomonadati</taxon>
        <taxon>Bacteroidota</taxon>
        <taxon>Flavobacteriia</taxon>
        <taxon>Flavobacteriales</taxon>
        <taxon>Flavobacteriaceae</taxon>
        <taxon>Flavobacterium</taxon>
    </lineage>
</organism>
<dbReference type="Proteomes" id="UP000321222">
    <property type="component" value="Chromosome"/>
</dbReference>
<evidence type="ECO:0000313" key="2">
    <source>
        <dbReference type="EMBL" id="QEE48932.1"/>
    </source>
</evidence>